<feature type="domain" description="HTH bat-type" evidence="3">
    <location>
        <begin position="176"/>
        <end position="227"/>
    </location>
</feature>
<reference evidence="5 6" key="1">
    <citation type="submission" date="2016-10" db="EMBL/GenBank/DDBJ databases">
        <authorList>
            <person name="de Groot N.N."/>
        </authorList>
    </citation>
    <scope>NUCLEOTIDE SEQUENCE [LARGE SCALE GENOMIC DNA]</scope>
    <source>
        <strain evidence="5 6">IBRC-M10015</strain>
    </source>
</reference>
<dbReference type="Pfam" id="PF24278">
    <property type="entry name" value="HVO_0513_N"/>
    <property type="match status" value="1"/>
</dbReference>
<dbReference type="InterPro" id="IPR056493">
    <property type="entry name" value="HVO_0513_N"/>
</dbReference>
<dbReference type="STRING" id="890420.SAMN05216226_101128"/>
<evidence type="ECO:0000313" key="5">
    <source>
        <dbReference type="EMBL" id="SDJ20606.1"/>
    </source>
</evidence>
<evidence type="ECO:0000256" key="1">
    <source>
        <dbReference type="ARBA" id="ARBA00023015"/>
    </source>
</evidence>
<dbReference type="EMBL" id="FNFC01000001">
    <property type="protein sequence ID" value="SDJ20606.1"/>
    <property type="molecule type" value="Genomic_DNA"/>
</dbReference>
<sequence length="238" mass="25860">MDVGFITAVAEIRLMKYIRATVQVDSEEAPTFFNLLANSPKIEEARVLDVNTTLEGIDNYLFAIMGDPTTFAAEATDTPGVASVDLSETRNRITYAVVVVDSLETPMYDAIQRASSQGGLVIRTPLIYRDGKLYGRGVGNPEPLQQALEDTPDPLDVQIDEIGRFRGGLDDPVSTLSDRQQEALETAQKLGYYDQPRGATHEDVAKELGCAPVTASDHLQKAEGKVVNAVLDKFGPSI</sequence>
<dbReference type="InterPro" id="IPR007050">
    <property type="entry name" value="HTH_bacterioopsin"/>
</dbReference>
<evidence type="ECO:0000313" key="6">
    <source>
        <dbReference type="Proteomes" id="UP000198856"/>
    </source>
</evidence>
<dbReference type="Proteomes" id="UP000198856">
    <property type="component" value="Unassembled WGS sequence"/>
</dbReference>
<feature type="domain" description="HVO-0513-like N-terminal" evidence="4">
    <location>
        <begin position="35"/>
        <end position="164"/>
    </location>
</feature>
<evidence type="ECO:0000256" key="2">
    <source>
        <dbReference type="ARBA" id="ARBA00023163"/>
    </source>
</evidence>
<dbReference type="Pfam" id="PF04967">
    <property type="entry name" value="HTH_10"/>
    <property type="match status" value="1"/>
</dbReference>
<evidence type="ECO:0000259" key="3">
    <source>
        <dbReference type="Pfam" id="PF04967"/>
    </source>
</evidence>
<dbReference type="PANTHER" id="PTHR34236:SF1">
    <property type="entry name" value="DIMETHYL SULFOXIDE REDUCTASE TRANSCRIPTIONAL ACTIVATOR"/>
    <property type="match status" value="1"/>
</dbReference>
<protein>
    <submittedName>
        <fullName evidence="5">Predicted DNA binding protein, contains HTH domain</fullName>
    </submittedName>
</protein>
<keyword evidence="2" id="KW-0804">Transcription</keyword>
<proteinExistence type="predicted"/>
<name>A0A1G8RUH5_9EURY</name>
<dbReference type="AlphaFoldDB" id="A0A1G8RUH5"/>
<organism evidence="5 6">
    <name type="scientific">Halovenus aranensis</name>
    <dbReference type="NCBI Taxonomy" id="890420"/>
    <lineage>
        <taxon>Archaea</taxon>
        <taxon>Methanobacteriati</taxon>
        <taxon>Methanobacteriota</taxon>
        <taxon>Stenosarchaea group</taxon>
        <taxon>Halobacteria</taxon>
        <taxon>Halobacteriales</taxon>
        <taxon>Haloarculaceae</taxon>
        <taxon>Halovenus</taxon>
    </lineage>
</organism>
<keyword evidence="1" id="KW-0805">Transcription regulation</keyword>
<accession>A0A1G8RUH5</accession>
<gene>
    <name evidence="5" type="ORF">SAMN05216226_101128</name>
</gene>
<keyword evidence="6" id="KW-1185">Reference proteome</keyword>
<evidence type="ECO:0000259" key="4">
    <source>
        <dbReference type="Pfam" id="PF24278"/>
    </source>
</evidence>
<dbReference type="PANTHER" id="PTHR34236">
    <property type="entry name" value="DIMETHYL SULFOXIDE REDUCTASE TRANSCRIPTIONAL ACTIVATOR"/>
    <property type="match status" value="1"/>
</dbReference>